<dbReference type="EMBL" id="CP003350">
    <property type="protein sequence ID" value="AFC86358.1"/>
    <property type="molecule type" value="Genomic_DNA"/>
</dbReference>
<accession>H8L1U7</accession>
<dbReference type="STRING" id="767434.Fraau_1971"/>
<evidence type="ECO:0000313" key="2">
    <source>
        <dbReference type="Proteomes" id="UP000005234"/>
    </source>
</evidence>
<dbReference type="RefSeq" id="WP_014403361.1">
    <property type="nucleotide sequence ID" value="NC_017033.1"/>
</dbReference>
<dbReference type="Proteomes" id="UP000005234">
    <property type="component" value="Chromosome"/>
</dbReference>
<gene>
    <name evidence="1" type="ordered locus">Fraau_1971</name>
</gene>
<protein>
    <submittedName>
        <fullName evidence="1">Uncharacterized protein</fullName>
    </submittedName>
</protein>
<dbReference type="HOGENOM" id="CLU_2395410_0_0_6"/>
<dbReference type="AlphaFoldDB" id="H8L1U7"/>
<name>H8L1U7_FRAAD</name>
<keyword evidence="2" id="KW-1185">Reference proteome</keyword>
<sequence>MTTYLQPPGMFCDRAGEKRADEEEAIERQVASDLSDPDVAEEWLMSSIDRFDDTKAAAQALARGDLHSFHNIFAHWVQAQTELRFEQKLRGFH</sequence>
<reference evidence="1" key="1">
    <citation type="submission" date="2012-02" db="EMBL/GenBank/DDBJ databases">
        <title>The complete genome of Frateuria aurantia DSM 6220.</title>
        <authorList>
            <consortium name="US DOE Joint Genome Institute (JGI-PGF)"/>
            <person name="Lucas S."/>
            <person name="Copeland A."/>
            <person name="Lapidus A."/>
            <person name="Glavina del Rio T."/>
            <person name="Dalin E."/>
            <person name="Tice H."/>
            <person name="Bruce D."/>
            <person name="Goodwin L."/>
            <person name="Pitluck S."/>
            <person name="Peters L."/>
            <person name="Ovchinnikova G."/>
            <person name="Teshima H."/>
            <person name="Kyrpides N."/>
            <person name="Mavromatis K."/>
            <person name="Ivanova N."/>
            <person name="Brettin T."/>
            <person name="Detter J.C."/>
            <person name="Han C."/>
            <person name="Larimer F."/>
            <person name="Land M."/>
            <person name="Hauser L."/>
            <person name="Markowitz V."/>
            <person name="Cheng J.-F."/>
            <person name="Hugenholtz P."/>
            <person name="Woyke T."/>
            <person name="Wu D."/>
            <person name="Brambilla E."/>
            <person name="Klenk H.-P."/>
            <person name="Eisen J.A."/>
        </authorList>
    </citation>
    <scope>NUCLEOTIDE SEQUENCE</scope>
    <source>
        <strain evidence="1">DSM 6220</strain>
    </source>
</reference>
<dbReference type="KEGG" id="fau:Fraau_1971"/>
<organism evidence="1 2">
    <name type="scientific">Frateuria aurantia (strain ATCC 33424 / DSM 6220 / KCTC 2777 / LMG 1558 / NBRC 3245 / NCIMB 13370)</name>
    <name type="common">Acetobacter aurantius</name>
    <dbReference type="NCBI Taxonomy" id="767434"/>
    <lineage>
        <taxon>Bacteria</taxon>
        <taxon>Pseudomonadati</taxon>
        <taxon>Pseudomonadota</taxon>
        <taxon>Gammaproteobacteria</taxon>
        <taxon>Lysobacterales</taxon>
        <taxon>Rhodanobacteraceae</taxon>
        <taxon>Frateuria</taxon>
    </lineage>
</organism>
<proteinExistence type="predicted"/>
<evidence type="ECO:0000313" key="1">
    <source>
        <dbReference type="EMBL" id="AFC86358.1"/>
    </source>
</evidence>